<name>A0A8F2FBM0_9CLOS</name>
<dbReference type="EMBL" id="MT701720">
    <property type="protein sequence ID" value="QWT83565.1"/>
    <property type="molecule type" value="Genomic_RNA"/>
</dbReference>
<reference evidence="1" key="1">
    <citation type="submission" date="2020-07" db="EMBL/GenBank/DDBJ databases">
        <authorList>
            <person name="Knierim D."/>
            <person name="Margaria P."/>
            <person name="Menzel W."/>
            <person name="Winter S."/>
        </authorList>
    </citation>
    <scope>NUCLEOTIDE SEQUENCE</scope>
    <source>
        <strain evidence="1">DSMZ PV-1237</strain>
    </source>
</reference>
<gene>
    <name evidence="1" type="primary">p64</name>
</gene>
<dbReference type="InterPro" id="IPR004909">
    <property type="entry name" value="Vir_Hsp90"/>
</dbReference>
<protein>
    <submittedName>
        <fullName evidence="1">64 kDa protein</fullName>
    </submittedName>
</protein>
<sequence length="553" mass="63938">MTTRFSTPANYYWGELFRRFFGGREWKNLMSEAASVRRPVYDRDFRFSNGEVLSRRIFSDSTGESFVREFSLLLTFPKTYEVCKLCGVAMEQALNGMNRLSDYNVSELNVVDVKTVGCKFNIQTVTDFVRKLNGNLAEPSLVEHCWSLSNSCGELINPKDTKRFVSLIFKGKDVVESTDEAVVSSSYLDYLSHCLNLYETCNLSSNSGKKALYDEFLKYVIAYLETSDLEYRSPSDNPLVAGVLYDMCFEYNTLKSTYLKNIESFDCFLSLYLPLLSEIFSMNWEQPAPDVRLLFELDTAELLLKIPTINTLDSTFLYKNKLRYLESYFEDDSNELIKVKVDSLLTRDNPELKLAQRWVGFHCYYGVFRTAQTRKVKRDAEYKLPPALGEFTINMSGVEEFFDELQKKMPSVSVRRRFCGSLSHEAFSIFKRFGVGFPPITRLNVPVKYSYLNVDYYRHVKRAGLTQDELTILSNIEFDVAEMCCEREVALQARRAQRGEKPFQGWKGVKNEVSPHARSSIRVKKSNESLLNILWKDVGARRQGRLNPLHRKH</sequence>
<evidence type="ECO:0000313" key="1">
    <source>
        <dbReference type="EMBL" id="QWT83565.1"/>
    </source>
</evidence>
<organism evidence="1">
    <name type="scientific">Beet yellows virus</name>
    <dbReference type="NCBI Taxonomy" id="12161"/>
    <lineage>
        <taxon>Viruses</taxon>
        <taxon>Riboviria</taxon>
        <taxon>Orthornavirae</taxon>
        <taxon>Kitrinoviricota</taxon>
        <taxon>Alsuviricetes</taxon>
        <taxon>Martellivirales</taxon>
        <taxon>Closteroviridae</taxon>
        <taxon>Closterovirus</taxon>
        <taxon>Closterovirus flavibetae</taxon>
    </lineage>
</organism>
<proteinExistence type="predicted"/>
<dbReference type="Pfam" id="PF03225">
    <property type="entry name" value="Viral_Hsp90"/>
    <property type="match status" value="1"/>
</dbReference>
<accession>A0A8F2FBM0</accession>